<keyword evidence="1" id="KW-0812">Transmembrane</keyword>
<protein>
    <submittedName>
        <fullName evidence="2">Uncharacterized protein</fullName>
    </submittedName>
</protein>
<evidence type="ECO:0000313" key="2">
    <source>
        <dbReference type="EMBL" id="GIM65849.1"/>
    </source>
</evidence>
<dbReference type="AlphaFoldDB" id="A0A919S786"/>
<sequence length="185" mass="19179">MRRIWYVVALLLFVAGLYGLHFVSPITPRPAREALELRFPGSSAAQGTVVVPRTGEHAIWASGGPTRDAGRCEVTAPSGTAAPVTAAPLPVEWVVPEEDGAAYTWIATFEADRPGTYGIRCDPDPEAPGAAYTVTRRPAVGPAVGFGVAGGIAVLAAVALAVTTVARRRRRAGPGQAEVSGLPGR</sequence>
<reference evidence="2" key="1">
    <citation type="submission" date="2021-03" db="EMBL/GenBank/DDBJ databases">
        <title>Whole genome shotgun sequence of Actinoplanes auranticolor NBRC 12245.</title>
        <authorList>
            <person name="Komaki H."/>
            <person name="Tamura T."/>
        </authorList>
    </citation>
    <scope>NUCLEOTIDE SEQUENCE</scope>
    <source>
        <strain evidence="2">NBRC 12245</strain>
    </source>
</reference>
<name>A0A919S786_9ACTN</name>
<proteinExistence type="predicted"/>
<dbReference type="EMBL" id="BOQL01000018">
    <property type="protein sequence ID" value="GIM65849.1"/>
    <property type="molecule type" value="Genomic_DNA"/>
</dbReference>
<dbReference type="Proteomes" id="UP000681340">
    <property type="component" value="Unassembled WGS sequence"/>
</dbReference>
<keyword evidence="1" id="KW-0472">Membrane</keyword>
<comment type="caution">
    <text evidence="2">The sequence shown here is derived from an EMBL/GenBank/DDBJ whole genome shotgun (WGS) entry which is preliminary data.</text>
</comment>
<evidence type="ECO:0000313" key="3">
    <source>
        <dbReference type="Proteomes" id="UP000681340"/>
    </source>
</evidence>
<gene>
    <name evidence="2" type="ORF">Aau02nite_20190</name>
</gene>
<dbReference type="RefSeq" id="WP_212988072.1">
    <property type="nucleotide sequence ID" value="NZ_BAABEA010000009.1"/>
</dbReference>
<feature type="transmembrane region" description="Helical" evidence="1">
    <location>
        <begin position="143"/>
        <end position="166"/>
    </location>
</feature>
<organism evidence="2 3">
    <name type="scientific">Actinoplanes auranticolor</name>
    <dbReference type="NCBI Taxonomy" id="47988"/>
    <lineage>
        <taxon>Bacteria</taxon>
        <taxon>Bacillati</taxon>
        <taxon>Actinomycetota</taxon>
        <taxon>Actinomycetes</taxon>
        <taxon>Micromonosporales</taxon>
        <taxon>Micromonosporaceae</taxon>
        <taxon>Actinoplanes</taxon>
    </lineage>
</organism>
<accession>A0A919S786</accession>
<keyword evidence="3" id="KW-1185">Reference proteome</keyword>
<evidence type="ECO:0000256" key="1">
    <source>
        <dbReference type="SAM" id="Phobius"/>
    </source>
</evidence>
<keyword evidence="1" id="KW-1133">Transmembrane helix</keyword>